<dbReference type="Proteomes" id="UP000230605">
    <property type="component" value="Chromosome 7"/>
</dbReference>
<accession>A0A2G5HHR1</accession>
<evidence type="ECO:0000313" key="4">
    <source>
        <dbReference type="Proteomes" id="UP000230605"/>
    </source>
</evidence>
<keyword evidence="5" id="KW-1185">Reference proteome</keyword>
<feature type="region of interest" description="Disordered" evidence="1">
    <location>
        <begin position="1"/>
        <end position="34"/>
    </location>
</feature>
<evidence type="ECO:0000313" key="3">
    <source>
        <dbReference type="EMBL" id="WPB06475.1"/>
    </source>
</evidence>
<dbReference type="EMBL" id="LKMD01000106">
    <property type="protein sequence ID" value="PIA92069.1"/>
    <property type="molecule type" value="Genomic_DNA"/>
</dbReference>
<protein>
    <submittedName>
        <fullName evidence="2">Uncharacterized protein</fullName>
    </submittedName>
</protein>
<dbReference type="OrthoDB" id="3646856at2759"/>
<name>A0A2G5HHR1_CERBT</name>
<organism evidence="2 4">
    <name type="scientific">Cercospora beticola</name>
    <name type="common">Sugarbeet leaf spot fungus</name>
    <dbReference type="NCBI Taxonomy" id="122368"/>
    <lineage>
        <taxon>Eukaryota</taxon>
        <taxon>Fungi</taxon>
        <taxon>Dikarya</taxon>
        <taxon>Ascomycota</taxon>
        <taxon>Pezizomycotina</taxon>
        <taxon>Dothideomycetes</taxon>
        <taxon>Dothideomycetidae</taxon>
        <taxon>Mycosphaerellales</taxon>
        <taxon>Mycosphaerellaceae</taxon>
        <taxon>Cercospora</taxon>
    </lineage>
</organism>
<reference evidence="2 4" key="1">
    <citation type="submission" date="2015-10" db="EMBL/GenBank/DDBJ databases">
        <title>The cercosporin biosynthetic gene cluster was horizontally transferred to several fungal lineages and shown to be expanded in Cercospora beticola based on microsynteny with recipient genomes.</title>
        <authorList>
            <person name="De Jonge R."/>
            <person name="Ebert M.K."/>
            <person name="Suttle J.C."/>
            <person name="Jurick Ii W.M."/>
            <person name="Secor G.A."/>
            <person name="Thomma B.P."/>
            <person name="Van De Peer Y."/>
            <person name="Bolton M.D."/>
        </authorList>
    </citation>
    <scope>NUCLEOTIDE SEQUENCE [LARGE SCALE GENOMIC DNA]</scope>
    <source>
        <strain evidence="2 4">09-40</strain>
    </source>
</reference>
<evidence type="ECO:0000313" key="2">
    <source>
        <dbReference type="EMBL" id="PIA92069.1"/>
    </source>
</evidence>
<dbReference type="EMBL" id="CP134190">
    <property type="protein sequence ID" value="WPB06475.1"/>
    <property type="molecule type" value="Genomic_DNA"/>
</dbReference>
<gene>
    <name evidence="2" type="ORF">CB0940_09221</name>
    <name evidence="3" type="ORF">RHO25_011132</name>
</gene>
<evidence type="ECO:0000313" key="5">
    <source>
        <dbReference type="Proteomes" id="UP001302367"/>
    </source>
</evidence>
<proteinExistence type="predicted"/>
<dbReference type="Proteomes" id="UP001302367">
    <property type="component" value="Chromosome 7"/>
</dbReference>
<sequence>MARKASSKKAQRERMNKTIKTTSRAETDGAGLDQALLSNTSSASTAPDNTTPGDGIAATKVFGTTELLEQILLLTAQDRISGPNYLPLSHRPAGTLDPRPHFFLLQRVNKDFYGTINGSIKLKRLMFLAPHKNHHLQALTADLRLALPYHEPIFWLLHKIKDKSITEDLLDWDLLPYWLPQAELDSGIPRPTILMHGSDYSPVKGRFEEVLAALPQGWLNPEASWRKIKVCNAVEAVPLTLTIEQDSWRTALPEDISRIYVPCLLQGEDTLGYLFDLFHELFQERHKRRAATLEIEVKRESLEDEKWDTQDEWLDNLKEARKAGTEKTHYAMVEEQKALWIEREDEILAEEKGLNEEWESWKSAVLREQDEKFHKKQGSGTAQES</sequence>
<dbReference type="AlphaFoldDB" id="A0A2G5HHR1"/>
<reference evidence="3 5" key="2">
    <citation type="submission" date="2023-09" db="EMBL/GenBank/DDBJ databases">
        <title>Complete-Gapless Cercospora beticola genome.</title>
        <authorList>
            <person name="Wyatt N.A."/>
            <person name="Spanner R.E."/>
            <person name="Bolton M.D."/>
        </authorList>
    </citation>
    <scope>NUCLEOTIDE SEQUENCE [LARGE SCALE GENOMIC DNA]</scope>
    <source>
        <strain evidence="3">Cb09-40</strain>
    </source>
</reference>
<evidence type="ECO:0000256" key="1">
    <source>
        <dbReference type="SAM" id="MobiDB-lite"/>
    </source>
</evidence>